<proteinExistence type="predicted"/>
<organism evidence="1 2">
    <name type="scientific">Liquidambar formosana</name>
    <name type="common">Formosan gum</name>
    <dbReference type="NCBI Taxonomy" id="63359"/>
    <lineage>
        <taxon>Eukaryota</taxon>
        <taxon>Viridiplantae</taxon>
        <taxon>Streptophyta</taxon>
        <taxon>Embryophyta</taxon>
        <taxon>Tracheophyta</taxon>
        <taxon>Spermatophyta</taxon>
        <taxon>Magnoliopsida</taxon>
        <taxon>eudicotyledons</taxon>
        <taxon>Gunneridae</taxon>
        <taxon>Pentapetalae</taxon>
        <taxon>Saxifragales</taxon>
        <taxon>Altingiaceae</taxon>
        <taxon>Liquidambar</taxon>
    </lineage>
</organism>
<sequence>MLVRQKFGFLNICRCLTLHTVTTIQTYMWLQLFPVQGVPCAALPLEFQLLSAPFRGPSKQVKSEAINTQEPEDKRNTHQFLHLFK</sequence>
<protein>
    <submittedName>
        <fullName evidence="1">Uncharacterized protein</fullName>
    </submittedName>
</protein>
<name>A0AAP0X516_LIQFO</name>
<dbReference type="EMBL" id="JBBPBK010000002">
    <property type="protein sequence ID" value="KAK9291041.1"/>
    <property type="molecule type" value="Genomic_DNA"/>
</dbReference>
<dbReference type="AlphaFoldDB" id="A0AAP0X516"/>
<accession>A0AAP0X516</accession>
<evidence type="ECO:0000313" key="1">
    <source>
        <dbReference type="EMBL" id="KAK9291041.1"/>
    </source>
</evidence>
<reference evidence="1 2" key="1">
    <citation type="journal article" date="2024" name="Plant J.">
        <title>Genome sequences and population genomics reveal climatic adaptation and genomic divergence between two closely related sweetgum species.</title>
        <authorList>
            <person name="Xu W.Q."/>
            <person name="Ren C.Q."/>
            <person name="Zhang X.Y."/>
            <person name="Comes H.P."/>
            <person name="Liu X.H."/>
            <person name="Li Y.G."/>
            <person name="Kettle C.J."/>
            <person name="Jalonen R."/>
            <person name="Gaisberger H."/>
            <person name="Ma Y.Z."/>
            <person name="Qiu Y.X."/>
        </authorList>
    </citation>
    <scope>NUCLEOTIDE SEQUENCE [LARGE SCALE GENOMIC DNA]</scope>
    <source>
        <strain evidence="1">Hangzhou</strain>
    </source>
</reference>
<gene>
    <name evidence="1" type="ORF">L1049_009225</name>
</gene>
<evidence type="ECO:0000313" key="2">
    <source>
        <dbReference type="Proteomes" id="UP001415857"/>
    </source>
</evidence>
<dbReference type="Proteomes" id="UP001415857">
    <property type="component" value="Unassembled WGS sequence"/>
</dbReference>
<comment type="caution">
    <text evidence="1">The sequence shown here is derived from an EMBL/GenBank/DDBJ whole genome shotgun (WGS) entry which is preliminary data.</text>
</comment>
<keyword evidence="2" id="KW-1185">Reference proteome</keyword>